<evidence type="ECO:0000256" key="1">
    <source>
        <dbReference type="SAM" id="MobiDB-lite"/>
    </source>
</evidence>
<reference evidence="2" key="1">
    <citation type="journal article" date="2020" name="Nature">
        <title>Giant virus diversity and host interactions through global metagenomics.</title>
        <authorList>
            <person name="Schulz F."/>
            <person name="Roux S."/>
            <person name="Paez-Espino D."/>
            <person name="Jungbluth S."/>
            <person name="Walsh D.A."/>
            <person name="Denef V.J."/>
            <person name="McMahon K.D."/>
            <person name="Konstantinidis K.T."/>
            <person name="Eloe-Fadrosh E.A."/>
            <person name="Kyrpides N.C."/>
            <person name="Woyke T."/>
        </authorList>
    </citation>
    <scope>NUCLEOTIDE SEQUENCE</scope>
    <source>
        <strain evidence="2">GVMAG-M-3300027791-30</strain>
    </source>
</reference>
<protein>
    <submittedName>
        <fullName evidence="2">Uncharacterized protein</fullName>
    </submittedName>
</protein>
<dbReference type="AlphaFoldDB" id="A0A6C0LDZ2"/>
<accession>A0A6C0LDZ2</accession>
<feature type="compositionally biased region" description="Basic residues" evidence="1">
    <location>
        <begin position="152"/>
        <end position="162"/>
    </location>
</feature>
<feature type="region of interest" description="Disordered" evidence="1">
    <location>
        <begin position="141"/>
        <end position="162"/>
    </location>
</feature>
<proteinExistence type="predicted"/>
<organism evidence="2">
    <name type="scientific">viral metagenome</name>
    <dbReference type="NCBI Taxonomy" id="1070528"/>
    <lineage>
        <taxon>unclassified sequences</taxon>
        <taxon>metagenomes</taxon>
        <taxon>organismal metagenomes</taxon>
    </lineage>
</organism>
<evidence type="ECO:0000313" key="2">
    <source>
        <dbReference type="EMBL" id="QHU28793.1"/>
    </source>
</evidence>
<dbReference type="EMBL" id="MN740474">
    <property type="protein sequence ID" value="QHU28793.1"/>
    <property type="molecule type" value="Genomic_DNA"/>
</dbReference>
<name>A0A6C0LDZ2_9ZZZZ</name>
<sequence length="162" mass="19934">MKKIGKFKIKGKERNVYEIKKNKKNKYYYHYKNKKIFIKKPTDFSKKYSKYRYNKGSKSKSFDVYLDKNPKDTIPIKYKTFSNVKSTIRKLERLYKTGKYTHKRIWQVGMIMYVRLRAMKGKQKQKTVAKRYYKFLGKRTKQKGKNKEETFKKRKKMKFKIN</sequence>